<feature type="transmembrane region" description="Helical" evidence="1">
    <location>
        <begin position="20"/>
        <end position="39"/>
    </location>
</feature>
<feature type="domain" description="Alpha-L-rhamnosidase C-terminal" evidence="3">
    <location>
        <begin position="640"/>
        <end position="697"/>
    </location>
</feature>
<dbReference type="PANTHER" id="PTHR34987">
    <property type="entry name" value="C, PUTATIVE (AFU_ORTHOLOGUE AFUA_3G02880)-RELATED"/>
    <property type="match status" value="1"/>
</dbReference>
<dbReference type="GO" id="GO:0005975">
    <property type="term" value="P:carbohydrate metabolic process"/>
    <property type="evidence" value="ECO:0007669"/>
    <property type="project" value="InterPro"/>
</dbReference>
<evidence type="ECO:0000313" key="4">
    <source>
        <dbReference type="EMBL" id="PKS13307.1"/>
    </source>
</evidence>
<dbReference type="Proteomes" id="UP000233524">
    <property type="component" value="Unassembled WGS sequence"/>
</dbReference>
<keyword evidence="1" id="KW-0812">Transmembrane</keyword>
<proteinExistence type="predicted"/>
<dbReference type="STRING" id="41688.A0A2N3NLJ9"/>
<dbReference type="InParanoid" id="A0A2N3NLJ9"/>
<name>A0A2N3NLJ9_9PEZI</name>
<keyword evidence="1" id="KW-1133">Transmembrane helix</keyword>
<dbReference type="SUPFAM" id="SSF48208">
    <property type="entry name" value="Six-hairpin glycosidases"/>
    <property type="match status" value="1"/>
</dbReference>
<dbReference type="Pfam" id="PF17390">
    <property type="entry name" value="Bac_rhamnosid_C"/>
    <property type="match status" value="1"/>
</dbReference>
<keyword evidence="1" id="KW-0472">Membrane</keyword>
<protein>
    <recommendedName>
        <fullName evidence="6">Alpha-L-rhamnosidase</fullName>
    </recommendedName>
</protein>
<gene>
    <name evidence="4" type="ORF">jhhlp_000078</name>
</gene>
<sequence length="760" mass="84500">MRTLLYSPDSGPTLLRRPQIITLIIVVFTVIYLACEPSFKWPSWSWRDRVNEKPAPSWHRYVRAPPSAIIRPVAVLEEHTTGLVRKPQGLVNGSRPTVLVRENETDEVPSIVVDFGMNTVGILSIEFADADCAGDSLPGVRLAFSETLEHLSSTSDFSRSYNARKGSEDDLTPGTDQIAVRKNKYTWTNRLGCEKSGRVCADGLHGFRYLRISLDALKEDAPLTAPQGYVAISSISLQLSAFHGTPDTFTGTFECSDEDLTQWWYDGVYTNDLCTDIFRPNDTEPRGAVSGTLNGKLVLHDGAKRDRDPYVGDLAVAALTTYLSHNTSEAVKNVLADLADHQRDDGWVPPASIFQYTLHLFDYPLWWVVSSYDYVMHTGDMEYIKKYYPNMTAILDGFYLGLINKQTGLVEKGPRDTAGFGDYAFIRRAGPVTYYNALYVYALRVAAALAKSLDAKSTTVAHDAERWLSRADSVSAALNEHNFDHKEGLFFDGTCSRGKVYCPTHAQDGNSLAILAGVVDKGTNGTRPIPTARAILDRWSNITTREWGNAFYSNNFIQGDFADRTYAFISYFEITARFETGMIDSALEEIRRLWGYMASRDPGVTFWEGSDPGYNSDSFKSMAHGWSSGIVALLTRYVLGVTPEGPGFAKWKIKPREGDISWAKGTVPVLGSDHGIRVFWRRSESGSFTLDIKVPEGLDEGIISVPIRSKQAVIRVNNEVAWEDGATRQWPARMEGGYVELEVRGTEFSIVVDPVDGAEL</sequence>
<dbReference type="OrthoDB" id="10036721at2759"/>
<dbReference type="Pfam" id="PF17389">
    <property type="entry name" value="Bac_rhamnosid6H"/>
    <property type="match status" value="1"/>
</dbReference>
<keyword evidence="5" id="KW-1185">Reference proteome</keyword>
<dbReference type="VEuPathDB" id="FungiDB:jhhlp_000078"/>
<evidence type="ECO:0000259" key="3">
    <source>
        <dbReference type="Pfam" id="PF17390"/>
    </source>
</evidence>
<accession>A0A2N3NLJ9</accession>
<dbReference type="Gene3D" id="1.50.10.10">
    <property type="match status" value="1"/>
</dbReference>
<comment type="caution">
    <text evidence="4">The sequence shown here is derived from an EMBL/GenBank/DDBJ whole genome shotgun (WGS) entry which is preliminary data.</text>
</comment>
<dbReference type="GO" id="GO:0003824">
    <property type="term" value="F:catalytic activity"/>
    <property type="evidence" value="ECO:0007669"/>
    <property type="project" value="UniProtKB-ARBA"/>
</dbReference>
<organism evidence="4 5">
    <name type="scientific">Lomentospora prolificans</name>
    <dbReference type="NCBI Taxonomy" id="41688"/>
    <lineage>
        <taxon>Eukaryota</taxon>
        <taxon>Fungi</taxon>
        <taxon>Dikarya</taxon>
        <taxon>Ascomycota</taxon>
        <taxon>Pezizomycotina</taxon>
        <taxon>Sordariomycetes</taxon>
        <taxon>Hypocreomycetidae</taxon>
        <taxon>Microascales</taxon>
        <taxon>Microascaceae</taxon>
        <taxon>Lomentospora</taxon>
    </lineage>
</organism>
<evidence type="ECO:0000256" key="1">
    <source>
        <dbReference type="SAM" id="Phobius"/>
    </source>
</evidence>
<dbReference type="AlphaFoldDB" id="A0A2N3NLJ9"/>
<dbReference type="Gene3D" id="2.60.420.10">
    <property type="entry name" value="Maltose phosphorylase, domain 3"/>
    <property type="match status" value="1"/>
</dbReference>
<evidence type="ECO:0000313" key="5">
    <source>
        <dbReference type="Proteomes" id="UP000233524"/>
    </source>
</evidence>
<evidence type="ECO:0000259" key="2">
    <source>
        <dbReference type="Pfam" id="PF17389"/>
    </source>
</evidence>
<dbReference type="InterPro" id="IPR035398">
    <property type="entry name" value="Bac_rhamnosid_C"/>
</dbReference>
<dbReference type="InterPro" id="IPR008928">
    <property type="entry name" value="6-hairpin_glycosidase_sf"/>
</dbReference>
<dbReference type="InterPro" id="IPR012341">
    <property type="entry name" value="6hp_glycosidase-like_sf"/>
</dbReference>
<dbReference type="InterPro" id="IPR035396">
    <property type="entry name" value="Bac_rhamnosid6H"/>
</dbReference>
<dbReference type="EMBL" id="NLAX01000001">
    <property type="protein sequence ID" value="PKS13307.1"/>
    <property type="molecule type" value="Genomic_DNA"/>
</dbReference>
<reference evidence="4 5" key="1">
    <citation type="journal article" date="2017" name="G3 (Bethesda)">
        <title>First Draft Genome Sequence of the Pathogenic Fungus Lomentospora prolificans (Formerly Scedosporium prolificans).</title>
        <authorList>
            <person name="Luo R."/>
            <person name="Zimin A."/>
            <person name="Workman R."/>
            <person name="Fan Y."/>
            <person name="Pertea G."/>
            <person name="Grossman N."/>
            <person name="Wear M.P."/>
            <person name="Jia B."/>
            <person name="Miller H."/>
            <person name="Casadevall A."/>
            <person name="Timp W."/>
            <person name="Zhang S.X."/>
            <person name="Salzberg S.L."/>
        </authorList>
    </citation>
    <scope>NUCLEOTIDE SEQUENCE [LARGE SCALE GENOMIC DNA]</scope>
    <source>
        <strain evidence="4 5">JHH-5317</strain>
    </source>
</reference>
<dbReference type="PANTHER" id="PTHR34987:SF5">
    <property type="entry name" value="ALPHA-RHAMNOSIDASE"/>
    <property type="match status" value="1"/>
</dbReference>
<evidence type="ECO:0008006" key="6">
    <source>
        <dbReference type="Google" id="ProtNLM"/>
    </source>
</evidence>
<feature type="domain" description="Alpha-L-rhamnosidase six-hairpin glycosidase" evidence="2">
    <location>
        <begin position="299"/>
        <end position="636"/>
    </location>
</feature>